<dbReference type="PANTHER" id="PTHR10849">
    <property type="entry name" value="NADH DEHYDROGENASE UBIQUINONE IRON-SULFUR PROTEIN 8, MITOCHONDRIAL"/>
    <property type="match status" value="1"/>
</dbReference>
<keyword evidence="5" id="KW-0411">Iron-sulfur</keyword>
<keyword evidence="3" id="KW-0677">Repeat</keyword>
<dbReference type="Pfam" id="PF12838">
    <property type="entry name" value="Fer4_7"/>
    <property type="match status" value="1"/>
</dbReference>
<dbReference type="NCBIfam" id="NF040612">
    <property type="entry name" value="F420_dehyd_FpoI"/>
    <property type="match status" value="1"/>
</dbReference>
<dbReference type="Gene3D" id="3.30.70.3270">
    <property type="match status" value="1"/>
</dbReference>
<keyword evidence="8" id="KW-1185">Reference proteome</keyword>
<dbReference type="KEGG" id="mzh:Mzhil_1596"/>
<feature type="domain" description="4Fe-4S ferredoxin-type" evidence="6">
    <location>
        <begin position="75"/>
        <end position="104"/>
    </location>
</feature>
<dbReference type="GO" id="GO:0046872">
    <property type="term" value="F:metal ion binding"/>
    <property type="evidence" value="ECO:0007669"/>
    <property type="project" value="UniProtKB-KW"/>
</dbReference>
<dbReference type="InterPro" id="IPR053604">
    <property type="entry name" value="F420H2_dehydrogenase_I"/>
</dbReference>
<evidence type="ECO:0000256" key="5">
    <source>
        <dbReference type="ARBA" id="ARBA00023014"/>
    </source>
</evidence>
<dbReference type="GO" id="GO:0016020">
    <property type="term" value="C:membrane"/>
    <property type="evidence" value="ECO:0007669"/>
    <property type="project" value="InterPro"/>
</dbReference>
<dbReference type="PROSITE" id="PS51379">
    <property type="entry name" value="4FE4S_FER_2"/>
    <property type="match status" value="2"/>
</dbReference>
<dbReference type="EMBL" id="CP002101">
    <property type="protein sequence ID" value="AEH61434.1"/>
    <property type="molecule type" value="Genomic_DNA"/>
</dbReference>
<dbReference type="SUPFAM" id="SSF54862">
    <property type="entry name" value="4Fe-4S ferredoxins"/>
    <property type="match status" value="1"/>
</dbReference>
<proteinExistence type="predicted"/>
<name>F7XM48_METZD</name>
<gene>
    <name evidence="7" type="ordered locus">Mzhil_1596</name>
</gene>
<evidence type="ECO:0000313" key="8">
    <source>
        <dbReference type="Proteomes" id="UP000006622"/>
    </source>
</evidence>
<protein>
    <submittedName>
        <fullName evidence="7">4Fe-4S ferredoxin iron-sulfur binding domain protein</fullName>
    </submittedName>
</protein>
<keyword evidence="1" id="KW-0004">4Fe-4S</keyword>
<sequence length="137" mass="15582">MVMKNILKSLRNIYRPPVTRKYPESETEMSERYKGLQKLDKSKCIGCGICANTCPNRAIRVVRAKVSKDSDKQRWFPEIDIGHCMFCGLCIDQCPKEALSSTGVCSKGIVKWKHEELLCTPDMLARDVPIDDEEGKE</sequence>
<dbReference type="PROSITE" id="PS00198">
    <property type="entry name" value="4FE4S_FER_1"/>
    <property type="match status" value="2"/>
</dbReference>
<dbReference type="HOGENOM" id="CLU_067218_4_5_2"/>
<evidence type="ECO:0000256" key="2">
    <source>
        <dbReference type="ARBA" id="ARBA00022723"/>
    </source>
</evidence>
<dbReference type="AlphaFoldDB" id="F7XM48"/>
<dbReference type="GeneID" id="10823235"/>
<evidence type="ECO:0000313" key="7">
    <source>
        <dbReference type="EMBL" id="AEH61434.1"/>
    </source>
</evidence>
<dbReference type="GO" id="GO:0003954">
    <property type="term" value="F:NADH dehydrogenase activity"/>
    <property type="evidence" value="ECO:0007669"/>
    <property type="project" value="TreeGrafter"/>
</dbReference>
<dbReference type="InterPro" id="IPR017896">
    <property type="entry name" value="4Fe4S_Fe-S-bd"/>
</dbReference>
<accession>F7XM48</accession>
<dbReference type="GO" id="GO:0051539">
    <property type="term" value="F:4 iron, 4 sulfur cluster binding"/>
    <property type="evidence" value="ECO:0007669"/>
    <property type="project" value="UniProtKB-KW"/>
</dbReference>
<dbReference type="OrthoDB" id="23478at2157"/>
<dbReference type="Proteomes" id="UP000006622">
    <property type="component" value="Chromosome"/>
</dbReference>
<dbReference type="InterPro" id="IPR010226">
    <property type="entry name" value="NADH_quinone_OxRdtase_chainI"/>
</dbReference>
<dbReference type="STRING" id="679901.Mzhil_1596"/>
<evidence type="ECO:0000256" key="1">
    <source>
        <dbReference type="ARBA" id="ARBA00022485"/>
    </source>
</evidence>
<keyword evidence="2" id="KW-0479">Metal-binding</keyword>
<reference evidence="7" key="1">
    <citation type="submission" date="2010-07" db="EMBL/GenBank/DDBJ databases">
        <title>The complete genome of Methanosalsum zhilinae DSM 4017.</title>
        <authorList>
            <consortium name="US DOE Joint Genome Institute (JGI-PGF)"/>
            <person name="Lucas S."/>
            <person name="Copeland A."/>
            <person name="Lapidus A."/>
            <person name="Glavina del Rio T."/>
            <person name="Dalin E."/>
            <person name="Tice H."/>
            <person name="Bruce D."/>
            <person name="Goodwin L."/>
            <person name="Pitluck S."/>
            <person name="Kyrpides N."/>
            <person name="Mavromatis K."/>
            <person name="Ovchinnikova G."/>
            <person name="Daligault H."/>
            <person name="Detter J.C."/>
            <person name="Han C."/>
            <person name="Tapia R."/>
            <person name="Larimer F."/>
            <person name="Land M."/>
            <person name="Hauser L."/>
            <person name="Markowitz V."/>
            <person name="Cheng J.-F."/>
            <person name="Hugenholtz P."/>
            <person name="Woyke T."/>
            <person name="Wu D."/>
            <person name="Spring S."/>
            <person name="Schueler E."/>
            <person name="Brambilla E."/>
            <person name="Klenk H.-P."/>
            <person name="Eisen J.A."/>
        </authorList>
    </citation>
    <scope>NUCLEOTIDE SEQUENCE</scope>
    <source>
        <strain evidence="7">DSM 4017</strain>
    </source>
</reference>
<evidence type="ECO:0000259" key="6">
    <source>
        <dbReference type="PROSITE" id="PS51379"/>
    </source>
</evidence>
<dbReference type="GO" id="GO:0009060">
    <property type="term" value="P:aerobic respiration"/>
    <property type="evidence" value="ECO:0007669"/>
    <property type="project" value="TreeGrafter"/>
</dbReference>
<dbReference type="InterPro" id="IPR017900">
    <property type="entry name" value="4Fe4S_Fe_S_CS"/>
</dbReference>
<feature type="domain" description="4Fe-4S ferredoxin-type" evidence="6">
    <location>
        <begin position="35"/>
        <end position="64"/>
    </location>
</feature>
<evidence type="ECO:0000256" key="3">
    <source>
        <dbReference type="ARBA" id="ARBA00022737"/>
    </source>
</evidence>
<dbReference type="PANTHER" id="PTHR10849:SF35">
    <property type="entry name" value="FORMATE HYDROGENLYASE SUBUNIT 6-RELATED"/>
    <property type="match status" value="1"/>
</dbReference>
<evidence type="ECO:0000256" key="4">
    <source>
        <dbReference type="ARBA" id="ARBA00023004"/>
    </source>
</evidence>
<dbReference type="RefSeq" id="WP_013898870.1">
    <property type="nucleotide sequence ID" value="NC_015676.1"/>
</dbReference>
<keyword evidence="4" id="KW-0408">Iron</keyword>
<organism evidence="7 8">
    <name type="scientific">Methanosalsum zhilinae (strain DSM 4017 / NBRC 107636 / OCM 62 / WeN5)</name>
    <name type="common">Methanohalophilus zhilinae</name>
    <dbReference type="NCBI Taxonomy" id="679901"/>
    <lineage>
        <taxon>Archaea</taxon>
        <taxon>Methanobacteriati</taxon>
        <taxon>Methanobacteriota</taxon>
        <taxon>Stenosarchaea group</taxon>
        <taxon>Methanomicrobia</taxon>
        <taxon>Methanosarcinales</taxon>
        <taxon>Methanosarcinaceae</taxon>
        <taxon>Methanosalsum</taxon>
    </lineage>
</organism>